<proteinExistence type="predicted"/>
<name>A0AA51UME5_9EURY</name>
<dbReference type="PROSITE" id="PS01276">
    <property type="entry name" value="PEPTIDASE_U32"/>
    <property type="match status" value="1"/>
</dbReference>
<dbReference type="InterPro" id="IPR020988">
    <property type="entry name" value="Pept_U32_collagenase"/>
</dbReference>
<evidence type="ECO:0000313" key="2">
    <source>
        <dbReference type="EMBL" id="WMW26288.1"/>
    </source>
</evidence>
<dbReference type="Proteomes" id="UP001182908">
    <property type="component" value="Chromosome"/>
</dbReference>
<organism evidence="2 3">
    <name type="scientific">Methanolobus sediminis</name>
    <dbReference type="NCBI Taxonomy" id="3072978"/>
    <lineage>
        <taxon>Archaea</taxon>
        <taxon>Methanobacteriati</taxon>
        <taxon>Methanobacteriota</taxon>
        <taxon>Stenosarchaea group</taxon>
        <taxon>Methanomicrobia</taxon>
        <taxon>Methanosarcinales</taxon>
        <taxon>Methanosarcinaceae</taxon>
        <taxon>Methanolobus</taxon>
    </lineage>
</organism>
<gene>
    <name evidence="2" type="ORF">RE474_06135</name>
</gene>
<dbReference type="RefSeq" id="WP_309312084.1">
    <property type="nucleotide sequence ID" value="NZ_CP133592.1"/>
</dbReference>
<protein>
    <submittedName>
        <fullName evidence="2">DUF3656 domain-containing protein</fullName>
    </submittedName>
</protein>
<feature type="domain" description="Peptidase U32 collagenase" evidence="1">
    <location>
        <begin position="389"/>
        <end position="508"/>
    </location>
</feature>
<dbReference type="InterPro" id="IPR051454">
    <property type="entry name" value="RNA/ubiquinone_mod_enzymes"/>
</dbReference>
<accession>A0AA51UME5</accession>
<dbReference type="GeneID" id="84232278"/>
<dbReference type="KEGG" id="mseb:RE474_06135"/>
<sequence>MLKTPELLAPAGNMESLIAAVENGADAVYLGIQDFSARAYAGNFTIEEFREALDFAHLRGVKVYVTMNTLIKDSEMEKALGLMYTLDELGTDAIIVQDIGLLELAREKVPSLPIHASTQMTIHNTEAVLALKEMGVKRIVLARELSLQEIARIKTETRAEIEAFVHGALCICYSGQCLMSSMIGGRSGNRGYCAQPCRKQYRLRRDGKEIKTEGSYLLSPKDLNTSEILPEIIKAGIDSFKIEGRMKRPEYVAGVVRIYRSLIDRFAEDPDNYFVTDEEKENLEQLFNREFTTGYFEGDPAGDLMSRERPHNQGIVVGKVSGYNNKFKRMEITLTGELEVGDGIGFEGSRDAGTIVRGIYVGNRLEKKADSGDIITINFDQPPKTGTTVYRTLDDSLMKELQASYSSPAPIRKVPVSIKFKAIIGEKLELSISDNENNTSTVISDYTVERSQKRPTTEDDVKKQLAKTGNTVFEVQQIEVDLPDDAFIPIKELNNARTEATTELERIRIEKFRRPAHERSSEILEKETDVGAESEEKKILLSVSVNSSEKFNSALKSGADLVYIDVSLKELQTLEWKVMTELAAEKNIPVYLHTPIIMKDSEFHNVKETIKIAKELGFEGTIAANLGVLEIARTAGLKILTDSSLNVFNKHSLHALEEKGADAVTLSTEMNLGQIIDIAKYGDCEYIAHGQIQIMESEHCLIGGVLGEKDENGFNCGSQCKSGNFEIIDEKGFEFPIKTDSQCRTHIFNSRELCLLDDIPQLIKAGLSRLRIDARNMDDYNVGMVTRAYRANIDAYYSGDTRHIWQGSDVSEFHTRGHYHRGVQ</sequence>
<dbReference type="Pfam" id="PF01136">
    <property type="entry name" value="Peptidase_U32"/>
    <property type="match status" value="2"/>
</dbReference>
<dbReference type="InterPro" id="IPR001539">
    <property type="entry name" value="Peptidase_U32"/>
</dbReference>
<dbReference type="PANTHER" id="PTHR30217:SF10">
    <property type="entry name" value="23S RRNA 5-HYDROXYCYTIDINE C2501 SYNTHASE"/>
    <property type="match status" value="1"/>
</dbReference>
<dbReference type="Pfam" id="PF12392">
    <property type="entry name" value="DUF3656"/>
    <property type="match status" value="1"/>
</dbReference>
<evidence type="ECO:0000313" key="3">
    <source>
        <dbReference type="Proteomes" id="UP001182908"/>
    </source>
</evidence>
<dbReference type="EMBL" id="CP133592">
    <property type="protein sequence ID" value="WMW26288.1"/>
    <property type="molecule type" value="Genomic_DNA"/>
</dbReference>
<evidence type="ECO:0000259" key="1">
    <source>
        <dbReference type="Pfam" id="PF12392"/>
    </source>
</evidence>
<dbReference type="PANTHER" id="PTHR30217">
    <property type="entry name" value="PEPTIDASE U32 FAMILY"/>
    <property type="match status" value="1"/>
</dbReference>
<reference evidence="2 3" key="1">
    <citation type="submission" date="2023-08" db="EMBL/GenBank/DDBJ databases">
        <title>Methanolobus mangrovi sp. nov. and Methanolobus sediminis sp. nov, two novel methylotrophic methanogens isolated from mangrove sediments in China.</title>
        <authorList>
            <person name="Zhou J."/>
        </authorList>
    </citation>
    <scope>NUCLEOTIDE SEQUENCE [LARGE SCALE GENOMIC DNA]</scope>
    <source>
        <strain evidence="2 3">FTZ6</strain>
    </source>
</reference>
<keyword evidence="3" id="KW-1185">Reference proteome</keyword>
<dbReference type="AlphaFoldDB" id="A0AA51UME5"/>